<keyword evidence="3" id="KW-1185">Reference proteome</keyword>
<name>A0A3P1SMX1_9GAMM</name>
<evidence type="ECO:0000313" key="3">
    <source>
        <dbReference type="Proteomes" id="UP000267535"/>
    </source>
</evidence>
<dbReference type="OrthoDB" id="6839462at2"/>
<evidence type="ECO:0000313" key="2">
    <source>
        <dbReference type="EMBL" id="RRC98601.1"/>
    </source>
</evidence>
<dbReference type="EMBL" id="RQXV01000007">
    <property type="protein sequence ID" value="RRC98601.1"/>
    <property type="molecule type" value="Genomic_DNA"/>
</dbReference>
<dbReference type="Proteomes" id="UP000267535">
    <property type="component" value="Unassembled WGS sequence"/>
</dbReference>
<proteinExistence type="predicted"/>
<keyword evidence="1" id="KW-1133">Transmembrane helix</keyword>
<keyword evidence="1" id="KW-0472">Membrane</keyword>
<reference evidence="2 3" key="1">
    <citation type="submission" date="2018-11" db="EMBL/GenBank/DDBJ databases">
        <title>The draft genome sequence of Amphritea balenae JAMM 1525T.</title>
        <authorList>
            <person name="Fang Z."/>
            <person name="Zhang Y."/>
            <person name="Han X."/>
        </authorList>
    </citation>
    <scope>NUCLEOTIDE SEQUENCE [LARGE SCALE GENOMIC DNA]</scope>
    <source>
        <strain evidence="2 3">JAMM 1525</strain>
    </source>
</reference>
<organism evidence="2 3">
    <name type="scientific">Amphritea balenae</name>
    <dbReference type="NCBI Taxonomy" id="452629"/>
    <lineage>
        <taxon>Bacteria</taxon>
        <taxon>Pseudomonadati</taxon>
        <taxon>Pseudomonadota</taxon>
        <taxon>Gammaproteobacteria</taxon>
        <taxon>Oceanospirillales</taxon>
        <taxon>Oceanospirillaceae</taxon>
        <taxon>Amphritea</taxon>
    </lineage>
</organism>
<feature type="transmembrane region" description="Helical" evidence="1">
    <location>
        <begin position="21"/>
        <end position="39"/>
    </location>
</feature>
<evidence type="ECO:0000256" key="1">
    <source>
        <dbReference type="SAM" id="Phobius"/>
    </source>
</evidence>
<comment type="caution">
    <text evidence="2">The sequence shown here is derived from an EMBL/GenBank/DDBJ whole genome shotgun (WGS) entry which is preliminary data.</text>
</comment>
<keyword evidence="1" id="KW-0812">Transmembrane</keyword>
<dbReference type="RefSeq" id="WP_124926662.1">
    <property type="nucleotide sequence ID" value="NZ_BMOH01000002.1"/>
</dbReference>
<accession>A0A3P1SMX1</accession>
<dbReference type="AlphaFoldDB" id="A0A3P1SMX1"/>
<gene>
    <name evidence="2" type="ORF">EHS89_13400</name>
</gene>
<protein>
    <submittedName>
        <fullName evidence="2">Uncharacterized protein</fullName>
    </submittedName>
</protein>
<sequence length="276" mass="30855">MATRGLKRFRSRQKGSASIELIIGSLAAIPLFFGISILGKYADMRHKTVEATRYVVWENVIWPGGREKSAIELELESTDRFMGHRKAPIINYDNIETSGVTEDPLWRDHKTRTLMVSDGSTVRVNVVKKQRTPIKHNAAVRTMAYKGTLFGLDLDLSPAYLSTYSVSMPISDRVRNPKQSKPSTLAGFFNPNNYEQVRQLSLNASGGILTDNWIASDEADYKKTTEGLVAEKLVKVVVVPGTETFGQYFPFQEGKHGSKTDFVANSSKVLSEYIQK</sequence>